<dbReference type="InParanoid" id="A0A163UT35"/>
<evidence type="ECO:0000259" key="1">
    <source>
        <dbReference type="Pfam" id="PF24758"/>
    </source>
</evidence>
<dbReference type="SUPFAM" id="SSF52047">
    <property type="entry name" value="RNI-like"/>
    <property type="match status" value="1"/>
</dbReference>
<dbReference type="EMBL" id="LT551899">
    <property type="protein sequence ID" value="SAL97657.1"/>
    <property type="molecule type" value="Genomic_DNA"/>
</dbReference>
<gene>
    <name evidence="2" type="primary">ABSGL_03164.1 scaffold 4267</name>
</gene>
<protein>
    <recommendedName>
        <fullName evidence="1">F-box/LRR-repeat protein 15/At3g58940/PEG3-like LRR domain-containing protein</fullName>
    </recommendedName>
</protein>
<dbReference type="InterPro" id="IPR055411">
    <property type="entry name" value="LRR_FXL15/At3g58940/PEG3-like"/>
</dbReference>
<dbReference type="InterPro" id="IPR032675">
    <property type="entry name" value="LRR_dom_sf"/>
</dbReference>
<feature type="domain" description="F-box/LRR-repeat protein 15/At3g58940/PEG3-like LRR" evidence="1">
    <location>
        <begin position="86"/>
        <end position="277"/>
    </location>
</feature>
<dbReference type="Proteomes" id="UP000078561">
    <property type="component" value="Unassembled WGS sequence"/>
</dbReference>
<name>A0A163UT35_ABSGL</name>
<dbReference type="Gene3D" id="3.80.10.10">
    <property type="entry name" value="Ribonuclease Inhibitor"/>
    <property type="match status" value="1"/>
</dbReference>
<evidence type="ECO:0000313" key="3">
    <source>
        <dbReference type="Proteomes" id="UP000078561"/>
    </source>
</evidence>
<evidence type="ECO:0000313" key="2">
    <source>
        <dbReference type="EMBL" id="SAL97657.1"/>
    </source>
</evidence>
<dbReference type="Pfam" id="PF24758">
    <property type="entry name" value="LRR_At5g56370"/>
    <property type="match status" value="1"/>
</dbReference>
<dbReference type="OrthoDB" id="10257471at2759"/>
<organism evidence="2">
    <name type="scientific">Absidia glauca</name>
    <name type="common">Pin mould</name>
    <dbReference type="NCBI Taxonomy" id="4829"/>
    <lineage>
        <taxon>Eukaryota</taxon>
        <taxon>Fungi</taxon>
        <taxon>Fungi incertae sedis</taxon>
        <taxon>Mucoromycota</taxon>
        <taxon>Mucoromycotina</taxon>
        <taxon>Mucoromycetes</taxon>
        <taxon>Mucorales</taxon>
        <taxon>Cunninghamellaceae</taxon>
        <taxon>Absidia</taxon>
    </lineage>
</organism>
<sequence length="421" mass="48584">MSYLTDASLEVLHMILYNVDQQSDLYQCALVNKSMYAATNPLLWREPTVFNRETFRESNIAACLLRSFRQARIHGFRATSLGQHIRTLYFRVDTLLQDLRQMINNVPLVDELIIHVITLKDKDMERIAIKCPQLKRLTLRYLMDAPDHFFEPLRHCTNLRELNIIDSIRLNYQLASLNHGQLEKLTLRPYVHTGDSFTWSIFGEVPTLNDLAIPTLTHLDMDSMTETYFQHYHSLSSPTLFPVLTDLRIAMPFYTATADDTVVSFFKAHPLIDTLTIQCMEIDPVIMISLAIDLVHLKRLTLIDNQHLPTFTMALPLVEKLSLRGCRMNVDSMVQMVMHFPSLHYIHVTNIIGLQSFGDGLPLDGLTIESRTHLTYLDLTSRDSVPDQLKEHLPRRMDGKLVQEDLEQIRKTAVGLLWIDQ</sequence>
<reference evidence="2" key="1">
    <citation type="submission" date="2016-04" db="EMBL/GenBank/DDBJ databases">
        <authorList>
            <person name="Evans L.H."/>
            <person name="Alamgir A."/>
            <person name="Owens N."/>
            <person name="Weber N.D."/>
            <person name="Virtaneva K."/>
            <person name="Barbian K."/>
            <person name="Babar A."/>
            <person name="Rosenke K."/>
        </authorList>
    </citation>
    <scope>NUCLEOTIDE SEQUENCE [LARGE SCALE GENOMIC DNA]</scope>
    <source>
        <strain evidence="2">CBS 101.48</strain>
    </source>
</reference>
<keyword evidence="3" id="KW-1185">Reference proteome</keyword>
<proteinExistence type="predicted"/>
<dbReference type="AlphaFoldDB" id="A0A163UT35"/>
<accession>A0A163UT35</accession>